<dbReference type="Proteomes" id="UP000834106">
    <property type="component" value="Chromosome 19"/>
</dbReference>
<proteinExistence type="predicted"/>
<reference evidence="1" key="1">
    <citation type="submission" date="2023-05" db="EMBL/GenBank/DDBJ databases">
        <authorList>
            <person name="Huff M."/>
        </authorList>
    </citation>
    <scope>NUCLEOTIDE SEQUENCE</scope>
</reference>
<dbReference type="AlphaFoldDB" id="A0AAD2EB44"/>
<name>A0AAD2EB44_9LAMI</name>
<gene>
    <name evidence="1" type="ORF">FPE_LOCUS30263</name>
</gene>
<dbReference type="EMBL" id="OU503054">
    <property type="protein sequence ID" value="CAI9782833.1"/>
    <property type="molecule type" value="Genomic_DNA"/>
</dbReference>
<accession>A0AAD2EB44</accession>
<sequence length="106" mass="12273">MFARINLIPMLNGTSFKTWQENVMIVFRVIDLDIALRDNQLATLTDKSTSNDKREMENWKQSNRISLMVIKRAISEAFRGTMSDKVTTAKGFLEDLEKRFAKNEKA</sequence>
<evidence type="ECO:0000313" key="1">
    <source>
        <dbReference type="EMBL" id="CAI9782833.1"/>
    </source>
</evidence>
<protein>
    <submittedName>
        <fullName evidence="1">Uncharacterized protein</fullName>
    </submittedName>
</protein>
<organism evidence="1 2">
    <name type="scientific">Fraxinus pennsylvanica</name>
    <dbReference type="NCBI Taxonomy" id="56036"/>
    <lineage>
        <taxon>Eukaryota</taxon>
        <taxon>Viridiplantae</taxon>
        <taxon>Streptophyta</taxon>
        <taxon>Embryophyta</taxon>
        <taxon>Tracheophyta</taxon>
        <taxon>Spermatophyta</taxon>
        <taxon>Magnoliopsida</taxon>
        <taxon>eudicotyledons</taxon>
        <taxon>Gunneridae</taxon>
        <taxon>Pentapetalae</taxon>
        <taxon>asterids</taxon>
        <taxon>lamiids</taxon>
        <taxon>Lamiales</taxon>
        <taxon>Oleaceae</taxon>
        <taxon>Oleeae</taxon>
        <taxon>Fraxinus</taxon>
    </lineage>
</organism>
<evidence type="ECO:0000313" key="2">
    <source>
        <dbReference type="Proteomes" id="UP000834106"/>
    </source>
</evidence>
<keyword evidence="2" id="KW-1185">Reference proteome</keyword>